<protein>
    <submittedName>
        <fullName evidence="12">ABC superfamily ATP binding cassette transporter, ABC protein</fullName>
    </submittedName>
</protein>
<keyword evidence="5" id="KW-0067">ATP-binding</keyword>
<keyword evidence="13" id="KW-1185">Reference proteome</keyword>
<comment type="similarity">
    <text evidence="1">Belongs to the ABC transporter superfamily.</text>
</comment>
<dbReference type="PANTHER" id="PTHR43166:SF36">
    <property type="entry name" value="METHIONINE IMPORT ATP-BINDING PROTEIN METN 2"/>
    <property type="match status" value="1"/>
</dbReference>
<dbReference type="PANTHER" id="PTHR43166">
    <property type="entry name" value="AMINO ACID IMPORT ATP-BINDING PROTEIN"/>
    <property type="match status" value="1"/>
</dbReference>
<evidence type="ECO:0000256" key="8">
    <source>
        <dbReference type="ARBA" id="ARBA00023136"/>
    </source>
</evidence>
<dbReference type="PROSITE" id="PS50893">
    <property type="entry name" value="ABC_TRANSPORTER_2"/>
    <property type="match status" value="1"/>
</dbReference>
<dbReference type="Proteomes" id="UP000051054">
    <property type="component" value="Unassembled WGS sequence"/>
</dbReference>
<evidence type="ECO:0000313" key="13">
    <source>
        <dbReference type="Proteomes" id="UP000051054"/>
    </source>
</evidence>
<dbReference type="SUPFAM" id="SSF52540">
    <property type="entry name" value="P-loop containing nucleoside triphosphate hydrolases"/>
    <property type="match status" value="1"/>
</dbReference>
<dbReference type="FunFam" id="3.40.50.300:FF:000056">
    <property type="entry name" value="Cell division ATP-binding protein FtsE"/>
    <property type="match status" value="1"/>
</dbReference>
<dbReference type="AlphaFoldDB" id="A0A0R1WV42"/>
<dbReference type="InterPro" id="IPR017871">
    <property type="entry name" value="ABC_transporter-like_CS"/>
</dbReference>
<dbReference type="GO" id="GO:0016887">
    <property type="term" value="F:ATP hydrolysis activity"/>
    <property type="evidence" value="ECO:0007669"/>
    <property type="project" value="InterPro"/>
</dbReference>
<dbReference type="Pfam" id="PF00005">
    <property type="entry name" value="ABC_tran"/>
    <property type="match status" value="1"/>
</dbReference>
<dbReference type="EMBL" id="AZGD01000037">
    <property type="protein sequence ID" value="KRM19595.1"/>
    <property type="molecule type" value="Genomic_DNA"/>
</dbReference>
<dbReference type="GO" id="GO:0006865">
    <property type="term" value="P:amino acid transport"/>
    <property type="evidence" value="ECO:0007669"/>
    <property type="project" value="UniProtKB-KW"/>
</dbReference>
<dbReference type="InterPro" id="IPR003439">
    <property type="entry name" value="ABC_transporter-like_ATP-bd"/>
</dbReference>
<evidence type="ECO:0000256" key="7">
    <source>
        <dbReference type="ARBA" id="ARBA00022970"/>
    </source>
</evidence>
<sequence>MIEFKNISKTFNTADGNVHAVKDVNLTINKGEVFGIVGFSGAGKSTLVRMLNGLETPTEGEVIVNGTRIDNLKGKDLREQRKKIGIIFQHFNLLWSRTVLENIMYPLELAKVPKEQRIKKAKELASLVGLGERIHAYPSQLSGGQKQRVGIARALANDPEILISDEATSALDPQTTDEVLDLMEEINKKLNLTIVIITHEMHVIRRLADTVAVMEYGKVIEKGPVSEVFTNPKEDLTKRFVNAEVDTNNTPDVHEVVEQLLEKYPEGKLVSLRFHGDRVKLPVVSTMLRKYPNLELSILEGSIHQISDKKGTIGNLFIQLVGDDEDIKGALAFFEENKVEAKVITNG</sequence>
<feature type="domain" description="ABC transporter" evidence="11">
    <location>
        <begin position="2"/>
        <end position="241"/>
    </location>
</feature>
<keyword evidence="8" id="KW-0472">Membrane</keyword>
<evidence type="ECO:0000256" key="5">
    <source>
        <dbReference type="ARBA" id="ARBA00022840"/>
    </source>
</evidence>
<evidence type="ECO:0000256" key="10">
    <source>
        <dbReference type="ARBA" id="ARBA00055994"/>
    </source>
</evidence>
<dbReference type="SUPFAM" id="SSF55021">
    <property type="entry name" value="ACT-like"/>
    <property type="match status" value="1"/>
</dbReference>
<dbReference type="Gene3D" id="3.30.70.260">
    <property type="match status" value="1"/>
</dbReference>
<proteinExistence type="inferred from homology"/>
<dbReference type="PROSITE" id="PS00211">
    <property type="entry name" value="ABC_TRANSPORTER_1"/>
    <property type="match status" value="1"/>
</dbReference>
<dbReference type="InterPro" id="IPR003593">
    <property type="entry name" value="AAA+_ATPase"/>
</dbReference>
<gene>
    <name evidence="12" type="ORF">FC40_GL001443</name>
</gene>
<comment type="catalytic activity">
    <reaction evidence="9">
        <text>ATP + H2O = ADP + phosphate + H(+)</text>
        <dbReference type="Rhea" id="RHEA:13065"/>
        <dbReference type="ChEBI" id="CHEBI:15377"/>
        <dbReference type="ChEBI" id="CHEBI:15378"/>
        <dbReference type="ChEBI" id="CHEBI:30616"/>
        <dbReference type="ChEBI" id="CHEBI:43474"/>
        <dbReference type="ChEBI" id="CHEBI:456216"/>
    </reaction>
</comment>
<dbReference type="OrthoDB" id="9802264at2"/>
<dbReference type="SMART" id="SM00930">
    <property type="entry name" value="NIL"/>
    <property type="match status" value="1"/>
</dbReference>
<dbReference type="InterPro" id="IPR018449">
    <property type="entry name" value="NIL_domain"/>
</dbReference>
<accession>A0A0R1WV42</accession>
<name>A0A0R1WV42_9LACO</name>
<evidence type="ECO:0000313" key="12">
    <source>
        <dbReference type="EMBL" id="KRM19595.1"/>
    </source>
</evidence>
<dbReference type="CDD" id="cd03258">
    <property type="entry name" value="ABC_MetN_methionine_transporter"/>
    <property type="match status" value="1"/>
</dbReference>
<dbReference type="SMART" id="SM00382">
    <property type="entry name" value="AAA"/>
    <property type="match status" value="1"/>
</dbReference>
<dbReference type="STRING" id="1423755.FC40_GL001443"/>
<keyword evidence="3" id="KW-1003">Cell membrane</keyword>
<dbReference type="PATRIC" id="fig|1423755.3.peg.1532"/>
<dbReference type="eggNOG" id="COG1135">
    <property type="taxonomic scope" value="Bacteria"/>
</dbReference>
<reference evidence="12 13" key="1">
    <citation type="journal article" date="2015" name="Genome Announc.">
        <title>Expanding the biotechnology potential of lactobacilli through comparative genomics of 213 strains and associated genera.</title>
        <authorList>
            <person name="Sun Z."/>
            <person name="Harris H.M."/>
            <person name="McCann A."/>
            <person name="Guo C."/>
            <person name="Argimon S."/>
            <person name="Zhang W."/>
            <person name="Yang X."/>
            <person name="Jeffery I.B."/>
            <person name="Cooney J.C."/>
            <person name="Kagawa T.F."/>
            <person name="Liu W."/>
            <person name="Song Y."/>
            <person name="Salvetti E."/>
            <person name="Wrobel A."/>
            <person name="Rasinkangas P."/>
            <person name="Parkhill J."/>
            <person name="Rea M.C."/>
            <person name="O'Sullivan O."/>
            <person name="Ritari J."/>
            <person name="Douillard F.P."/>
            <person name="Paul Ross R."/>
            <person name="Yang R."/>
            <person name="Briner A.E."/>
            <person name="Felis G.E."/>
            <person name="de Vos W.M."/>
            <person name="Barrangou R."/>
            <person name="Klaenhammer T.R."/>
            <person name="Caufield P.W."/>
            <person name="Cui Y."/>
            <person name="Zhang H."/>
            <person name="O'Toole P.W."/>
        </authorList>
    </citation>
    <scope>NUCLEOTIDE SEQUENCE [LARGE SCALE GENOMIC DNA]</scope>
    <source>
        <strain evidence="12 13">DSM 18933</strain>
    </source>
</reference>
<keyword evidence="6" id="KW-1278">Translocase</keyword>
<keyword evidence="2" id="KW-0813">Transport</keyword>
<evidence type="ECO:0000256" key="4">
    <source>
        <dbReference type="ARBA" id="ARBA00022741"/>
    </source>
</evidence>
<dbReference type="Pfam" id="PF09383">
    <property type="entry name" value="NIL"/>
    <property type="match status" value="1"/>
</dbReference>
<keyword evidence="7" id="KW-0029">Amino-acid transport</keyword>
<evidence type="ECO:0000256" key="2">
    <source>
        <dbReference type="ARBA" id="ARBA00022448"/>
    </source>
</evidence>
<evidence type="ECO:0000256" key="1">
    <source>
        <dbReference type="ARBA" id="ARBA00005417"/>
    </source>
</evidence>
<evidence type="ECO:0000256" key="6">
    <source>
        <dbReference type="ARBA" id="ARBA00022967"/>
    </source>
</evidence>
<dbReference type="Gene3D" id="3.40.50.300">
    <property type="entry name" value="P-loop containing nucleotide triphosphate hydrolases"/>
    <property type="match status" value="1"/>
</dbReference>
<dbReference type="InterPro" id="IPR041701">
    <property type="entry name" value="MetN_ABC"/>
</dbReference>
<dbReference type="InterPro" id="IPR050086">
    <property type="entry name" value="MetN_ABC_transporter-like"/>
</dbReference>
<dbReference type="GO" id="GO:0005524">
    <property type="term" value="F:ATP binding"/>
    <property type="evidence" value="ECO:0007669"/>
    <property type="project" value="UniProtKB-KW"/>
</dbReference>
<comment type="function">
    <text evidence="10">Part of the ABC transporter FtsEX involved in cellular division. Has ATPase activity. Essential for cell division and viability.</text>
</comment>
<dbReference type="GO" id="GO:0005886">
    <property type="term" value="C:plasma membrane"/>
    <property type="evidence" value="ECO:0007669"/>
    <property type="project" value="UniProtKB-ARBA"/>
</dbReference>
<dbReference type="RefSeq" id="WP_025021735.1">
    <property type="nucleotide sequence ID" value="NZ_AZGD01000037.1"/>
</dbReference>
<dbReference type="InterPro" id="IPR027417">
    <property type="entry name" value="P-loop_NTPase"/>
</dbReference>
<evidence type="ECO:0000256" key="9">
    <source>
        <dbReference type="ARBA" id="ARBA00049360"/>
    </source>
</evidence>
<evidence type="ECO:0000259" key="11">
    <source>
        <dbReference type="PROSITE" id="PS50893"/>
    </source>
</evidence>
<comment type="caution">
    <text evidence="12">The sequence shown here is derived from an EMBL/GenBank/DDBJ whole genome shotgun (WGS) entry which is preliminary data.</text>
</comment>
<organism evidence="12 13">
    <name type="scientific">Ligilactobacillus hayakitensis DSM 18933 = JCM 14209</name>
    <dbReference type="NCBI Taxonomy" id="1423755"/>
    <lineage>
        <taxon>Bacteria</taxon>
        <taxon>Bacillati</taxon>
        <taxon>Bacillota</taxon>
        <taxon>Bacilli</taxon>
        <taxon>Lactobacillales</taxon>
        <taxon>Lactobacillaceae</taxon>
        <taxon>Ligilactobacillus</taxon>
    </lineage>
</organism>
<keyword evidence="4" id="KW-0547">Nucleotide-binding</keyword>
<dbReference type="InterPro" id="IPR045865">
    <property type="entry name" value="ACT-like_dom_sf"/>
</dbReference>
<evidence type="ECO:0000256" key="3">
    <source>
        <dbReference type="ARBA" id="ARBA00022475"/>
    </source>
</evidence>